<protein>
    <submittedName>
        <fullName evidence="6">ETS-related transcription factor Elf-2</fullName>
    </submittedName>
</protein>
<evidence type="ECO:0000256" key="3">
    <source>
        <dbReference type="RuleBase" id="RU004019"/>
    </source>
</evidence>
<dbReference type="PRINTS" id="PR00454">
    <property type="entry name" value="ETSDOMAIN"/>
</dbReference>
<dbReference type="STRING" id="50429.A0A2B4S361"/>
<dbReference type="InterPro" id="IPR000418">
    <property type="entry name" value="Ets_dom"/>
</dbReference>
<dbReference type="Pfam" id="PF00178">
    <property type="entry name" value="Ets"/>
    <property type="match status" value="1"/>
</dbReference>
<evidence type="ECO:0000259" key="5">
    <source>
        <dbReference type="PROSITE" id="PS50061"/>
    </source>
</evidence>
<dbReference type="PROSITE" id="PS00346">
    <property type="entry name" value="ETS_DOMAIN_2"/>
    <property type="match status" value="1"/>
</dbReference>
<dbReference type="GO" id="GO:0005634">
    <property type="term" value="C:nucleus"/>
    <property type="evidence" value="ECO:0007669"/>
    <property type="project" value="UniProtKB-SubCell"/>
</dbReference>
<dbReference type="InterPro" id="IPR036390">
    <property type="entry name" value="WH_DNA-bd_sf"/>
</dbReference>
<evidence type="ECO:0000256" key="4">
    <source>
        <dbReference type="SAM" id="MobiDB-lite"/>
    </source>
</evidence>
<keyword evidence="2 3" id="KW-0238">DNA-binding</keyword>
<accession>A0A2B4S361</accession>
<dbReference type="GO" id="GO:0043565">
    <property type="term" value="F:sequence-specific DNA binding"/>
    <property type="evidence" value="ECO:0007669"/>
    <property type="project" value="InterPro"/>
</dbReference>
<dbReference type="AlphaFoldDB" id="A0A2B4S361"/>
<dbReference type="EMBL" id="LSMT01000159">
    <property type="protein sequence ID" value="PFX25144.1"/>
    <property type="molecule type" value="Genomic_DNA"/>
</dbReference>
<dbReference type="PROSITE" id="PS00345">
    <property type="entry name" value="ETS_DOMAIN_1"/>
    <property type="match status" value="1"/>
</dbReference>
<name>A0A2B4S361_STYPI</name>
<dbReference type="SMART" id="SM00413">
    <property type="entry name" value="ETS"/>
    <property type="match status" value="1"/>
</dbReference>
<comment type="subcellular location">
    <subcellularLocation>
        <location evidence="3">Nucleus</location>
    </subcellularLocation>
</comment>
<gene>
    <name evidence="6" type="primary">Elf2</name>
    <name evidence="6" type="ORF">AWC38_SpisGene10261</name>
</gene>
<feature type="domain" description="ETS" evidence="5">
    <location>
        <begin position="30"/>
        <end position="111"/>
    </location>
</feature>
<evidence type="ECO:0000313" key="6">
    <source>
        <dbReference type="EMBL" id="PFX25144.1"/>
    </source>
</evidence>
<comment type="caution">
    <text evidence="6">The sequence shown here is derived from an EMBL/GenBank/DDBJ whole genome shotgun (WGS) entry which is preliminary data.</text>
</comment>
<reference evidence="7" key="1">
    <citation type="journal article" date="2017" name="bioRxiv">
        <title>Comparative analysis of the genomes of Stylophora pistillata and Acropora digitifera provides evidence for extensive differences between species of corals.</title>
        <authorList>
            <person name="Voolstra C.R."/>
            <person name="Li Y."/>
            <person name="Liew Y.J."/>
            <person name="Baumgarten S."/>
            <person name="Zoccola D."/>
            <person name="Flot J.-F."/>
            <person name="Tambutte S."/>
            <person name="Allemand D."/>
            <person name="Aranda M."/>
        </authorList>
    </citation>
    <scope>NUCLEOTIDE SEQUENCE [LARGE SCALE GENOMIC DNA]</scope>
</reference>
<evidence type="ECO:0000313" key="7">
    <source>
        <dbReference type="Proteomes" id="UP000225706"/>
    </source>
</evidence>
<dbReference type="PROSITE" id="PS50061">
    <property type="entry name" value="ETS_DOMAIN_3"/>
    <property type="match status" value="1"/>
</dbReference>
<comment type="similarity">
    <text evidence="1 3">Belongs to the ETS family.</text>
</comment>
<proteinExistence type="inferred from homology"/>
<dbReference type="GO" id="GO:0000981">
    <property type="term" value="F:DNA-binding transcription factor activity, RNA polymerase II-specific"/>
    <property type="evidence" value="ECO:0007669"/>
    <property type="project" value="TreeGrafter"/>
</dbReference>
<dbReference type="Gene3D" id="1.10.10.10">
    <property type="entry name" value="Winged helix-like DNA-binding domain superfamily/Winged helix DNA-binding domain"/>
    <property type="match status" value="1"/>
</dbReference>
<dbReference type="InterPro" id="IPR036388">
    <property type="entry name" value="WH-like_DNA-bd_sf"/>
</dbReference>
<dbReference type="SUPFAM" id="SSF46785">
    <property type="entry name" value="Winged helix' DNA-binding domain"/>
    <property type="match status" value="1"/>
</dbReference>
<keyword evidence="7" id="KW-1185">Reference proteome</keyword>
<evidence type="ECO:0000256" key="2">
    <source>
        <dbReference type="ARBA" id="ARBA00023125"/>
    </source>
</evidence>
<feature type="region of interest" description="Disordered" evidence="4">
    <location>
        <begin position="1"/>
        <end position="23"/>
    </location>
</feature>
<keyword evidence="3" id="KW-0539">Nucleus</keyword>
<dbReference type="GO" id="GO:0030154">
    <property type="term" value="P:cell differentiation"/>
    <property type="evidence" value="ECO:0007669"/>
    <property type="project" value="TreeGrafter"/>
</dbReference>
<dbReference type="Proteomes" id="UP000225706">
    <property type="component" value="Unassembled WGS sequence"/>
</dbReference>
<dbReference type="PANTHER" id="PTHR11849">
    <property type="entry name" value="ETS"/>
    <property type="match status" value="1"/>
</dbReference>
<feature type="region of interest" description="Disordered" evidence="4">
    <location>
        <begin position="249"/>
        <end position="285"/>
    </location>
</feature>
<dbReference type="InterPro" id="IPR046328">
    <property type="entry name" value="ETS_fam"/>
</dbReference>
<evidence type="ECO:0000256" key="1">
    <source>
        <dbReference type="ARBA" id="ARBA00005562"/>
    </source>
</evidence>
<dbReference type="OrthoDB" id="5975550at2759"/>
<sequence length="405" mass="46167">MDTEGKAFSNSGGKDQRPKQKRRKHFKNRMHLWEFLLELLADKRCQSSIKWTRQEEGEFRIIKTEAVAKLWGFENGRQGMTYDKLSRALRQYYSERIITKVRGQKTTYKFDNLPYNYLPGVTRRRKRVFSARKVSSRAENWKKTGSQGQYTPESPTNSTEFILSPHLIPCCGLWETLHSSNSEIILLNPQSSHLESSPSVEENNGLHMIKTPVVYPIHPLTPESSPSSSPQNILEQNGSGRFAQSFYSQTHPNKETDSIVPLYTRDGSKSRSTSMSHCHGNIPTPGSSRFLTNQFILEKLLPHKDKASVVSPRQYLIPKPSHISSLAKSVEQSTTRVSPSLTPCSPFPFPYPQNFIRPTYVYTPVNKAPYQPPVYPVSLRYDQHPIITNVTGNYLAHPAPESNEK</sequence>
<organism evidence="6 7">
    <name type="scientific">Stylophora pistillata</name>
    <name type="common">Smooth cauliflower coral</name>
    <dbReference type="NCBI Taxonomy" id="50429"/>
    <lineage>
        <taxon>Eukaryota</taxon>
        <taxon>Metazoa</taxon>
        <taxon>Cnidaria</taxon>
        <taxon>Anthozoa</taxon>
        <taxon>Hexacorallia</taxon>
        <taxon>Scleractinia</taxon>
        <taxon>Astrocoeniina</taxon>
        <taxon>Pocilloporidae</taxon>
        <taxon>Stylophora</taxon>
    </lineage>
</organism>